<reference evidence="1" key="1">
    <citation type="journal article" date="2020" name="Stud. Mycol.">
        <title>101 Dothideomycetes genomes: a test case for predicting lifestyles and emergence of pathogens.</title>
        <authorList>
            <person name="Haridas S."/>
            <person name="Albert R."/>
            <person name="Binder M."/>
            <person name="Bloem J."/>
            <person name="Labutti K."/>
            <person name="Salamov A."/>
            <person name="Andreopoulos B."/>
            <person name="Baker S."/>
            <person name="Barry K."/>
            <person name="Bills G."/>
            <person name="Bluhm B."/>
            <person name="Cannon C."/>
            <person name="Castanera R."/>
            <person name="Culley D."/>
            <person name="Daum C."/>
            <person name="Ezra D."/>
            <person name="Gonzalez J."/>
            <person name="Henrissat B."/>
            <person name="Kuo A."/>
            <person name="Liang C."/>
            <person name="Lipzen A."/>
            <person name="Lutzoni F."/>
            <person name="Magnuson J."/>
            <person name="Mondo S."/>
            <person name="Nolan M."/>
            <person name="Ohm R."/>
            <person name="Pangilinan J."/>
            <person name="Park H.-J."/>
            <person name="Ramirez L."/>
            <person name="Alfaro M."/>
            <person name="Sun H."/>
            <person name="Tritt A."/>
            <person name="Yoshinaga Y."/>
            <person name="Zwiers L.-H."/>
            <person name="Turgeon B."/>
            <person name="Goodwin S."/>
            <person name="Spatafora J."/>
            <person name="Crous P."/>
            <person name="Grigoriev I."/>
        </authorList>
    </citation>
    <scope>NUCLEOTIDE SEQUENCE</scope>
    <source>
        <strain evidence="1">CBS 109.77</strain>
    </source>
</reference>
<organism evidence="1 2">
    <name type="scientific">Melanomma pulvis-pyrius CBS 109.77</name>
    <dbReference type="NCBI Taxonomy" id="1314802"/>
    <lineage>
        <taxon>Eukaryota</taxon>
        <taxon>Fungi</taxon>
        <taxon>Dikarya</taxon>
        <taxon>Ascomycota</taxon>
        <taxon>Pezizomycotina</taxon>
        <taxon>Dothideomycetes</taxon>
        <taxon>Pleosporomycetidae</taxon>
        <taxon>Pleosporales</taxon>
        <taxon>Melanommataceae</taxon>
        <taxon>Melanomma</taxon>
    </lineage>
</organism>
<protein>
    <submittedName>
        <fullName evidence="1">Uncharacterized protein</fullName>
    </submittedName>
</protein>
<name>A0A6A6XQ23_9PLEO</name>
<evidence type="ECO:0000313" key="2">
    <source>
        <dbReference type="Proteomes" id="UP000799757"/>
    </source>
</evidence>
<dbReference type="EMBL" id="MU001779">
    <property type="protein sequence ID" value="KAF2798641.1"/>
    <property type="molecule type" value="Genomic_DNA"/>
</dbReference>
<dbReference type="AlphaFoldDB" id="A0A6A6XQ23"/>
<evidence type="ECO:0000313" key="1">
    <source>
        <dbReference type="EMBL" id="KAF2798641.1"/>
    </source>
</evidence>
<proteinExistence type="predicted"/>
<gene>
    <name evidence="1" type="ORF">K505DRAFT_97477</name>
</gene>
<keyword evidence="2" id="KW-1185">Reference proteome</keyword>
<sequence>MPASLLDAIAFRSPVHSRGAWLPRHESVTARACEPGRKPPTRTSYICARDVGSLAKKKARRFSALVCSSQMGESFACHVNGAVDVIGVCFSPRSRAEVLHYTTHHTPQTSFSSNCQLPMLSHPISATLCHAMPCHAMPSQPPSPKFVASLQRND</sequence>
<accession>A0A6A6XQ23</accession>
<dbReference type="Proteomes" id="UP000799757">
    <property type="component" value="Unassembled WGS sequence"/>
</dbReference>